<protein>
    <submittedName>
        <fullName evidence="2">Uncharacterized protein</fullName>
    </submittedName>
</protein>
<name>A0AAV1IHE4_9CHLO</name>
<reference evidence="2 3" key="1">
    <citation type="submission" date="2023-10" db="EMBL/GenBank/DDBJ databases">
        <authorList>
            <person name="Maclean D."/>
            <person name="Macfadyen A."/>
        </authorList>
    </citation>
    <scope>NUCLEOTIDE SEQUENCE [LARGE SCALE GENOMIC DNA]</scope>
</reference>
<feature type="region of interest" description="Disordered" evidence="1">
    <location>
        <begin position="186"/>
        <end position="360"/>
    </location>
</feature>
<proteinExistence type="predicted"/>
<feature type="compositionally biased region" description="Low complexity" evidence="1">
    <location>
        <begin position="264"/>
        <end position="276"/>
    </location>
</feature>
<sequence>MAMHRSLGGRGGSLGGKTPISRAADKQFGVAAPHLQRKPVRTERELRPAIRTSTKPVTSTNGHDQPDACSTACCRDESIQRVMGKTLQVCRVLAAAMAASLALQTAPALSTEAPRTHGSLTVDRAWMEELLVKEMDTRISSMSDEELLAAFKEVLRARIPATSAAARPADPLTFLERLPEQIKGFKLNWPWPPEPTPAEGSAAQMGSPSSADSSAEAPEEPLTGSSSPQASKARLSQGRNDSAIETYRMSKTPQESPAPDLDIVSPSSQPVPSAAEPGGGTLPSSLKQQSELAASQSSRQTTAGQAQDAGEGATSPEAEEAPDQTGSLLEASGLPFQLQEDGLPEVAADPPRPGLGAAGGALSGAAAAALGALTAAAAKLKELLPSGQDAQSLAGAGVLEAGGQIAALAGLLWGLDLLAKQLPSSDETEPGEPLAGEPQSLPSTKTPESKEDNGVVRAFATSLQLLPSLLGFPIALTRPDSILAAPGAAPDPGQEPRPEQLSYKGAMLDGLQASRMLHNEQAPGKHAASWQGQLRAPLPQAEVSGNMEPGVLWMRSKSGSSKAPQPATGPPAESNGSSILWQRDANEPATSMVFSRDQQNIMPDDQTQGDLGEGGPPRRHVSRLSALLDNVAPTGVPSPHRPPSRQPHVNGSSLQGRAGAASGVITEPYEDPWRASREGLSSSESSSTNSPAQWIALHDTSQCGNEDLWRNGQVSGEQQGKATSGVLRGSSHFDVPTAAGNSSLYNNVEVSR</sequence>
<feature type="region of interest" description="Disordered" evidence="1">
    <location>
        <begin position="27"/>
        <end position="69"/>
    </location>
</feature>
<gene>
    <name evidence="2" type="ORF">CVIRNUC_009088</name>
</gene>
<feature type="compositionally biased region" description="Polar residues" evidence="1">
    <location>
        <begin position="712"/>
        <end position="722"/>
    </location>
</feature>
<feature type="region of interest" description="Disordered" evidence="1">
    <location>
        <begin position="550"/>
        <end position="693"/>
    </location>
</feature>
<dbReference type="AlphaFoldDB" id="A0AAV1IHE4"/>
<feature type="compositionally biased region" description="Low complexity" evidence="1">
    <location>
        <begin position="207"/>
        <end position="216"/>
    </location>
</feature>
<evidence type="ECO:0000256" key="1">
    <source>
        <dbReference type="SAM" id="MobiDB-lite"/>
    </source>
</evidence>
<dbReference type="EMBL" id="CAUYUE010000013">
    <property type="protein sequence ID" value="CAK0785875.1"/>
    <property type="molecule type" value="Genomic_DNA"/>
</dbReference>
<feature type="compositionally biased region" description="Polar residues" evidence="1">
    <location>
        <begin position="282"/>
        <end position="305"/>
    </location>
</feature>
<keyword evidence="3" id="KW-1185">Reference proteome</keyword>
<feature type="region of interest" description="Disordered" evidence="1">
    <location>
        <begin position="423"/>
        <end position="451"/>
    </location>
</feature>
<feature type="compositionally biased region" description="Polar residues" evidence="1">
    <location>
        <begin position="588"/>
        <end position="609"/>
    </location>
</feature>
<accession>A0AAV1IHE4</accession>
<evidence type="ECO:0000313" key="3">
    <source>
        <dbReference type="Proteomes" id="UP001314263"/>
    </source>
</evidence>
<feature type="compositionally biased region" description="Low complexity" evidence="1">
    <location>
        <begin position="681"/>
        <end position="690"/>
    </location>
</feature>
<organism evidence="2 3">
    <name type="scientific">Coccomyxa viridis</name>
    <dbReference type="NCBI Taxonomy" id="1274662"/>
    <lineage>
        <taxon>Eukaryota</taxon>
        <taxon>Viridiplantae</taxon>
        <taxon>Chlorophyta</taxon>
        <taxon>core chlorophytes</taxon>
        <taxon>Trebouxiophyceae</taxon>
        <taxon>Trebouxiophyceae incertae sedis</taxon>
        <taxon>Coccomyxaceae</taxon>
        <taxon>Coccomyxa</taxon>
    </lineage>
</organism>
<comment type="caution">
    <text evidence="2">The sequence shown here is derived from an EMBL/GenBank/DDBJ whole genome shotgun (WGS) entry which is preliminary data.</text>
</comment>
<feature type="region of interest" description="Disordered" evidence="1">
    <location>
        <begin position="1"/>
        <end position="20"/>
    </location>
</feature>
<feature type="compositionally biased region" description="Polar residues" evidence="1">
    <location>
        <begin position="739"/>
        <end position="752"/>
    </location>
</feature>
<evidence type="ECO:0000313" key="2">
    <source>
        <dbReference type="EMBL" id="CAK0785875.1"/>
    </source>
</evidence>
<dbReference type="Proteomes" id="UP001314263">
    <property type="component" value="Unassembled WGS sequence"/>
</dbReference>
<feature type="compositionally biased region" description="Polar residues" evidence="1">
    <location>
        <begin position="51"/>
        <end position="63"/>
    </location>
</feature>
<feature type="region of interest" description="Disordered" evidence="1">
    <location>
        <begin position="705"/>
        <end position="752"/>
    </location>
</feature>